<dbReference type="InterPro" id="IPR014710">
    <property type="entry name" value="RmlC-like_jellyroll"/>
</dbReference>
<keyword evidence="3" id="KW-1185">Reference proteome</keyword>
<dbReference type="Pfam" id="PF07883">
    <property type="entry name" value="Cupin_2"/>
    <property type="match status" value="1"/>
</dbReference>
<reference evidence="2 3" key="1">
    <citation type="submission" date="2018-11" db="EMBL/GenBank/DDBJ databases">
        <title>Draft genome sequence of Ferruginibacter sp. BO-59.</title>
        <authorList>
            <person name="Im W.T."/>
        </authorList>
    </citation>
    <scope>NUCLEOTIDE SEQUENCE [LARGE SCALE GENOMIC DNA]</scope>
    <source>
        <strain evidence="2 3">BO-59</strain>
    </source>
</reference>
<dbReference type="InterPro" id="IPR053146">
    <property type="entry name" value="QDO-like"/>
</dbReference>
<dbReference type="AlphaFoldDB" id="A0A3M9NAF6"/>
<dbReference type="Gene3D" id="2.60.120.10">
    <property type="entry name" value="Jelly Rolls"/>
    <property type="match status" value="1"/>
</dbReference>
<dbReference type="PANTHER" id="PTHR36440:SF1">
    <property type="entry name" value="PUTATIVE (AFU_ORTHOLOGUE AFUA_8G07350)-RELATED"/>
    <property type="match status" value="1"/>
</dbReference>
<evidence type="ECO:0000313" key="2">
    <source>
        <dbReference type="EMBL" id="RNI34792.1"/>
    </source>
</evidence>
<comment type="caution">
    <text evidence="2">The sequence shown here is derived from an EMBL/GenBank/DDBJ whole genome shotgun (WGS) entry which is preliminary data.</text>
</comment>
<dbReference type="EMBL" id="RJJR01000012">
    <property type="protein sequence ID" value="RNI34792.1"/>
    <property type="molecule type" value="Genomic_DNA"/>
</dbReference>
<dbReference type="OrthoDB" id="1423961at2"/>
<gene>
    <name evidence="2" type="ORF">EFY79_13960</name>
</gene>
<sequence>MKRETIKAGQIIIDFLLEAADTNGSAAMFEFTVPVGAKVPIPHYHEHYDETIYGLEGTLTFTVDGKAIDIRPGETCFIPRGAVHGFDNLKKEDAKALAVITPALLGSIFFKEVAGIVNAGGPPDLQKLGLVMAKHGLVPVMPKMQHA</sequence>
<dbReference type="SUPFAM" id="SSF51182">
    <property type="entry name" value="RmlC-like cupins"/>
    <property type="match status" value="1"/>
</dbReference>
<organism evidence="2 3">
    <name type="scientific">Hanamia caeni</name>
    <dbReference type="NCBI Taxonomy" id="2294116"/>
    <lineage>
        <taxon>Bacteria</taxon>
        <taxon>Pseudomonadati</taxon>
        <taxon>Bacteroidota</taxon>
        <taxon>Chitinophagia</taxon>
        <taxon>Chitinophagales</taxon>
        <taxon>Chitinophagaceae</taxon>
        <taxon>Hanamia</taxon>
    </lineage>
</organism>
<evidence type="ECO:0000313" key="3">
    <source>
        <dbReference type="Proteomes" id="UP000267223"/>
    </source>
</evidence>
<feature type="domain" description="Cupin type-2" evidence="1">
    <location>
        <begin position="30"/>
        <end position="99"/>
    </location>
</feature>
<dbReference type="InterPro" id="IPR011051">
    <property type="entry name" value="RmlC_Cupin_sf"/>
</dbReference>
<accession>A0A3M9NAF6</accession>
<dbReference type="PANTHER" id="PTHR36440">
    <property type="entry name" value="PUTATIVE (AFU_ORTHOLOGUE AFUA_8G07350)-RELATED"/>
    <property type="match status" value="1"/>
</dbReference>
<dbReference type="RefSeq" id="WP_123121348.1">
    <property type="nucleotide sequence ID" value="NZ_RJJR01000012.1"/>
</dbReference>
<evidence type="ECO:0000259" key="1">
    <source>
        <dbReference type="Pfam" id="PF07883"/>
    </source>
</evidence>
<protein>
    <submittedName>
        <fullName evidence="2">Cupin domain-containing protein</fullName>
    </submittedName>
</protein>
<dbReference type="Proteomes" id="UP000267223">
    <property type="component" value="Unassembled WGS sequence"/>
</dbReference>
<dbReference type="InterPro" id="IPR013096">
    <property type="entry name" value="Cupin_2"/>
</dbReference>
<name>A0A3M9NAF6_9BACT</name>
<proteinExistence type="predicted"/>